<organism evidence="1 2">
    <name type="scientific">Leptidea sinapis</name>
    <dbReference type="NCBI Taxonomy" id="189913"/>
    <lineage>
        <taxon>Eukaryota</taxon>
        <taxon>Metazoa</taxon>
        <taxon>Ecdysozoa</taxon>
        <taxon>Arthropoda</taxon>
        <taxon>Hexapoda</taxon>
        <taxon>Insecta</taxon>
        <taxon>Pterygota</taxon>
        <taxon>Neoptera</taxon>
        <taxon>Endopterygota</taxon>
        <taxon>Lepidoptera</taxon>
        <taxon>Glossata</taxon>
        <taxon>Ditrysia</taxon>
        <taxon>Papilionoidea</taxon>
        <taxon>Pieridae</taxon>
        <taxon>Dismorphiinae</taxon>
        <taxon>Leptidea</taxon>
    </lineage>
</organism>
<evidence type="ECO:0000313" key="2">
    <source>
        <dbReference type="Proteomes" id="UP000324832"/>
    </source>
</evidence>
<dbReference type="EMBL" id="FZQP02001115">
    <property type="protein sequence ID" value="VVC91811.1"/>
    <property type="molecule type" value="Genomic_DNA"/>
</dbReference>
<sequence length="93" mass="10591">MEQNLLLLCGGMLAGIEEDSVSDTTMENFVIVGKHLSKAEKRLKEIHSKITQQIVPIDKKQNSTWYIQTESAPKALFGDLELSLKRQQHLYYA</sequence>
<evidence type="ECO:0000313" key="1">
    <source>
        <dbReference type="EMBL" id="VVC91811.1"/>
    </source>
</evidence>
<keyword evidence="2" id="KW-1185">Reference proteome</keyword>
<dbReference type="Proteomes" id="UP000324832">
    <property type="component" value="Unassembled WGS sequence"/>
</dbReference>
<dbReference type="AlphaFoldDB" id="A0A5E4Q310"/>
<accession>A0A5E4Q310</accession>
<name>A0A5E4Q310_9NEOP</name>
<gene>
    <name evidence="1" type="ORF">LSINAPIS_LOCUS4380</name>
</gene>
<reference evidence="1 2" key="1">
    <citation type="submission" date="2017-07" db="EMBL/GenBank/DDBJ databases">
        <authorList>
            <person name="Talla V."/>
            <person name="Backstrom N."/>
        </authorList>
    </citation>
    <scope>NUCLEOTIDE SEQUENCE [LARGE SCALE GENOMIC DNA]</scope>
</reference>
<proteinExistence type="predicted"/>
<protein>
    <submittedName>
        <fullName evidence="1">Uncharacterized protein</fullName>
    </submittedName>
</protein>